<dbReference type="EMBL" id="CAXAMN010026361">
    <property type="protein sequence ID" value="CAK9102498.1"/>
    <property type="molecule type" value="Genomic_DNA"/>
</dbReference>
<protein>
    <submittedName>
        <fullName evidence="1">Uncharacterized protein</fullName>
    </submittedName>
</protein>
<organism evidence="1 2">
    <name type="scientific">Durusdinium trenchii</name>
    <dbReference type="NCBI Taxonomy" id="1381693"/>
    <lineage>
        <taxon>Eukaryota</taxon>
        <taxon>Sar</taxon>
        <taxon>Alveolata</taxon>
        <taxon>Dinophyceae</taxon>
        <taxon>Suessiales</taxon>
        <taxon>Symbiodiniaceae</taxon>
        <taxon>Durusdinium</taxon>
    </lineage>
</organism>
<accession>A0ABP0RPD4</accession>
<name>A0ABP0RPD4_9DINO</name>
<proteinExistence type="predicted"/>
<gene>
    <name evidence="1" type="ORF">CCMP2556_LOCUS48231</name>
</gene>
<reference evidence="1 2" key="1">
    <citation type="submission" date="2024-02" db="EMBL/GenBank/DDBJ databases">
        <authorList>
            <person name="Chen Y."/>
            <person name="Shah S."/>
            <person name="Dougan E. K."/>
            <person name="Thang M."/>
            <person name="Chan C."/>
        </authorList>
    </citation>
    <scope>NUCLEOTIDE SEQUENCE [LARGE SCALE GENOMIC DNA]</scope>
</reference>
<dbReference type="Proteomes" id="UP001642484">
    <property type="component" value="Unassembled WGS sequence"/>
</dbReference>
<sequence length="271" mass="29613">MTKHDVRCRSSFEALELRVASCILAVQAGVVRVAVQIGSGTGGSLGQALFPVVPRFDVVKHQQLDAKDMRAVAKLRCLQELMSDEASRTKPQKGCSRLQPLASLIAAKPATITWNLQLKDVLTGNSLYPLESLWVHQGRLRCRLVAYVQGSCFHLRLRPSCEAGHVVEEMELQAMLNLFGLTESPLSAFITEENFHHKGVAVELSDLTDRIRAELRLRKFAAVLRPDMGHFDAALGHESPRLDLVTTTESSVPEIEGGRCPSAAAVAGPRG</sequence>
<evidence type="ECO:0000313" key="1">
    <source>
        <dbReference type="EMBL" id="CAK9102498.1"/>
    </source>
</evidence>
<keyword evidence="2" id="KW-1185">Reference proteome</keyword>
<evidence type="ECO:0000313" key="2">
    <source>
        <dbReference type="Proteomes" id="UP001642484"/>
    </source>
</evidence>
<comment type="caution">
    <text evidence="1">The sequence shown here is derived from an EMBL/GenBank/DDBJ whole genome shotgun (WGS) entry which is preliminary data.</text>
</comment>